<sequence>MANLMGIAGRGTGVKTGFTLIELLIVIAIVAILAAIAYPSYQEQIRKSRRTDATGSLARLATQLEKYAYDNNGSFSGATVEDLMGSEDSPEGFYTVSMLTLTSDTYEIRAAPVAGTSQAGDSQCQTFILSSTGVRDVTGSCSSAVDDCVDRCW</sequence>
<dbReference type="PANTHER" id="PTHR30093">
    <property type="entry name" value="GENERAL SECRETION PATHWAY PROTEIN G"/>
    <property type="match status" value="1"/>
</dbReference>
<proteinExistence type="predicted"/>
<dbReference type="PANTHER" id="PTHR30093:SF47">
    <property type="entry name" value="TYPE IV PILUS NON-CORE MINOR PILIN PILE"/>
    <property type="match status" value="1"/>
</dbReference>
<comment type="caution">
    <text evidence="3">The sequence shown here is derived from an EMBL/GenBank/DDBJ whole genome shotgun (WGS) entry which is preliminary data.</text>
</comment>
<dbReference type="PRINTS" id="PR00813">
    <property type="entry name" value="BCTERIALGSPG"/>
</dbReference>
<gene>
    <name evidence="3" type="ORF">G3446_24655</name>
</gene>
<reference evidence="3 4" key="1">
    <citation type="submission" date="2020-02" db="EMBL/GenBank/DDBJ databases">
        <title>Genome sequences of Thiorhodococcus mannitoliphagus and Thiorhodococcus minor, purple sulfur photosynthetic bacteria in the gammaproteobacterial family, Chromatiaceae.</title>
        <authorList>
            <person name="Aviles F.A."/>
            <person name="Meyer T.E."/>
            <person name="Kyndt J.A."/>
        </authorList>
    </citation>
    <scope>NUCLEOTIDE SEQUENCE [LARGE SCALE GENOMIC DNA]</scope>
    <source>
        <strain evidence="3 4">DSM 11518</strain>
    </source>
</reference>
<keyword evidence="2" id="KW-0472">Membrane</keyword>
<evidence type="ECO:0000313" key="3">
    <source>
        <dbReference type="EMBL" id="NEV65012.1"/>
    </source>
</evidence>
<dbReference type="InterPro" id="IPR031982">
    <property type="entry name" value="PilE-like"/>
</dbReference>
<dbReference type="Pfam" id="PF16732">
    <property type="entry name" value="ComP_DUS"/>
    <property type="match status" value="1"/>
</dbReference>
<keyword evidence="4" id="KW-1185">Reference proteome</keyword>
<dbReference type="EMBL" id="JAAIJQ010000135">
    <property type="protein sequence ID" value="NEV65012.1"/>
    <property type="molecule type" value="Genomic_DNA"/>
</dbReference>
<protein>
    <submittedName>
        <fullName evidence="3">Prepilin-type N-terminal cleavage/methylation domain-containing protein</fullName>
    </submittedName>
</protein>
<organism evidence="3 4">
    <name type="scientific">Thiorhodococcus minor</name>
    <dbReference type="NCBI Taxonomy" id="57489"/>
    <lineage>
        <taxon>Bacteria</taxon>
        <taxon>Pseudomonadati</taxon>
        <taxon>Pseudomonadota</taxon>
        <taxon>Gammaproteobacteria</taxon>
        <taxon>Chromatiales</taxon>
        <taxon>Chromatiaceae</taxon>
        <taxon>Thiorhodococcus</taxon>
    </lineage>
</organism>
<dbReference type="RefSeq" id="WP_164456324.1">
    <property type="nucleotide sequence ID" value="NZ_JAAIJQ010000135.1"/>
</dbReference>
<evidence type="ECO:0000256" key="1">
    <source>
        <dbReference type="ARBA" id="ARBA00022481"/>
    </source>
</evidence>
<dbReference type="NCBIfam" id="TIGR02532">
    <property type="entry name" value="IV_pilin_GFxxxE"/>
    <property type="match status" value="1"/>
</dbReference>
<feature type="transmembrane region" description="Helical" evidence="2">
    <location>
        <begin position="20"/>
        <end position="41"/>
    </location>
</feature>
<dbReference type="Pfam" id="PF07963">
    <property type="entry name" value="N_methyl"/>
    <property type="match status" value="1"/>
</dbReference>
<dbReference type="InterPro" id="IPR000983">
    <property type="entry name" value="Bac_GSPG_pilin"/>
</dbReference>
<dbReference type="GO" id="GO:0015627">
    <property type="term" value="C:type II protein secretion system complex"/>
    <property type="evidence" value="ECO:0007669"/>
    <property type="project" value="InterPro"/>
</dbReference>
<evidence type="ECO:0000256" key="2">
    <source>
        <dbReference type="SAM" id="Phobius"/>
    </source>
</evidence>
<dbReference type="Proteomes" id="UP000483379">
    <property type="component" value="Unassembled WGS sequence"/>
</dbReference>
<name>A0A6M0K5H6_9GAMM</name>
<dbReference type="Gene3D" id="3.30.700.10">
    <property type="entry name" value="Glycoprotein, Type 4 Pilin"/>
    <property type="match status" value="1"/>
</dbReference>
<dbReference type="PROSITE" id="PS00409">
    <property type="entry name" value="PROKAR_NTER_METHYL"/>
    <property type="match status" value="1"/>
</dbReference>
<evidence type="ECO:0000313" key="4">
    <source>
        <dbReference type="Proteomes" id="UP000483379"/>
    </source>
</evidence>
<keyword evidence="2" id="KW-1133">Transmembrane helix</keyword>
<dbReference type="GO" id="GO:0043683">
    <property type="term" value="P:type IV pilus assembly"/>
    <property type="evidence" value="ECO:0007669"/>
    <property type="project" value="InterPro"/>
</dbReference>
<accession>A0A6M0K5H6</accession>
<dbReference type="SUPFAM" id="SSF54523">
    <property type="entry name" value="Pili subunits"/>
    <property type="match status" value="1"/>
</dbReference>
<keyword evidence="1" id="KW-0488">Methylation</keyword>
<dbReference type="GO" id="GO:0015628">
    <property type="term" value="P:protein secretion by the type II secretion system"/>
    <property type="evidence" value="ECO:0007669"/>
    <property type="project" value="InterPro"/>
</dbReference>
<dbReference type="InterPro" id="IPR045584">
    <property type="entry name" value="Pilin-like"/>
</dbReference>
<dbReference type="AlphaFoldDB" id="A0A6M0K5H6"/>
<keyword evidence="2" id="KW-0812">Transmembrane</keyword>
<dbReference type="InterPro" id="IPR012902">
    <property type="entry name" value="N_methyl_site"/>
</dbReference>